<dbReference type="GO" id="GO:0003700">
    <property type="term" value="F:DNA-binding transcription factor activity"/>
    <property type="evidence" value="ECO:0007669"/>
    <property type="project" value="InterPro"/>
</dbReference>
<accession>A0AA88SIA1</accession>
<gene>
    <name evidence="2" type="ORF">Q5P01_016772</name>
</gene>
<proteinExistence type="predicted"/>
<feature type="compositionally biased region" description="Polar residues" evidence="1">
    <location>
        <begin position="61"/>
        <end position="72"/>
    </location>
</feature>
<sequence length="136" mass="14605">MASGVDEELIRLSCGTSDKTRLATTALKREERMLGCRDSPLILHPTTASTTPSYPQPAPTPQQGLAFTQSLTGLAGGYRSRETAPLGSRQPVKGARAGRRTAYSTPGATAPNRFVGIGSRDNNFLNIPQQTQSWFL</sequence>
<keyword evidence="3" id="KW-1185">Reference proteome</keyword>
<dbReference type="AlphaFoldDB" id="A0AA88SIA1"/>
<dbReference type="GO" id="GO:0005634">
    <property type="term" value="C:nucleus"/>
    <property type="evidence" value="ECO:0007669"/>
    <property type="project" value="InterPro"/>
</dbReference>
<comment type="caution">
    <text evidence="2">The sequence shown here is derived from an EMBL/GenBank/DDBJ whole genome shotgun (WGS) entry which is preliminary data.</text>
</comment>
<evidence type="ECO:0000313" key="3">
    <source>
        <dbReference type="Proteomes" id="UP001187415"/>
    </source>
</evidence>
<dbReference type="EMBL" id="JAUPFM010000013">
    <property type="protein sequence ID" value="KAK2832883.1"/>
    <property type="molecule type" value="Genomic_DNA"/>
</dbReference>
<name>A0AA88SIA1_CHASR</name>
<evidence type="ECO:0000313" key="2">
    <source>
        <dbReference type="EMBL" id="KAK2832883.1"/>
    </source>
</evidence>
<dbReference type="Proteomes" id="UP001187415">
    <property type="component" value="Unassembled WGS sequence"/>
</dbReference>
<reference evidence="2" key="1">
    <citation type="submission" date="2023-07" db="EMBL/GenBank/DDBJ databases">
        <title>Chromosome-level Genome Assembly of Striped Snakehead (Channa striata).</title>
        <authorList>
            <person name="Liu H."/>
        </authorList>
    </citation>
    <scope>NUCLEOTIDE SEQUENCE</scope>
    <source>
        <strain evidence="2">Gz</strain>
        <tissue evidence="2">Muscle</tissue>
    </source>
</reference>
<organism evidence="2 3">
    <name type="scientific">Channa striata</name>
    <name type="common">Snakehead murrel</name>
    <name type="synonym">Ophicephalus striatus</name>
    <dbReference type="NCBI Taxonomy" id="64152"/>
    <lineage>
        <taxon>Eukaryota</taxon>
        <taxon>Metazoa</taxon>
        <taxon>Chordata</taxon>
        <taxon>Craniata</taxon>
        <taxon>Vertebrata</taxon>
        <taxon>Euteleostomi</taxon>
        <taxon>Actinopterygii</taxon>
        <taxon>Neopterygii</taxon>
        <taxon>Teleostei</taxon>
        <taxon>Neoteleostei</taxon>
        <taxon>Acanthomorphata</taxon>
        <taxon>Anabantaria</taxon>
        <taxon>Anabantiformes</taxon>
        <taxon>Channoidei</taxon>
        <taxon>Channidae</taxon>
        <taxon>Channa</taxon>
    </lineage>
</organism>
<evidence type="ECO:0000256" key="1">
    <source>
        <dbReference type="SAM" id="MobiDB-lite"/>
    </source>
</evidence>
<feature type="region of interest" description="Disordered" evidence="1">
    <location>
        <begin position="38"/>
        <end position="113"/>
    </location>
</feature>
<protein>
    <submittedName>
        <fullName evidence="2">Uncharacterized protein</fullName>
    </submittedName>
</protein>